<comment type="caution">
    <text evidence="1">The sequence shown here is derived from an EMBL/GenBank/DDBJ whole genome shotgun (WGS) entry which is preliminary data.</text>
</comment>
<dbReference type="EMBL" id="WUBI01000003">
    <property type="protein sequence ID" value="MWV45765.1"/>
    <property type="molecule type" value="Genomic_DNA"/>
</dbReference>
<organism evidence="1 2">
    <name type="scientific">Paenibacillus dendrobii</name>
    <dbReference type="NCBI Taxonomy" id="2691084"/>
    <lineage>
        <taxon>Bacteria</taxon>
        <taxon>Bacillati</taxon>
        <taxon>Bacillota</taxon>
        <taxon>Bacilli</taxon>
        <taxon>Bacillales</taxon>
        <taxon>Paenibacillaceae</taxon>
        <taxon>Paenibacillus</taxon>
    </lineage>
</organism>
<proteinExistence type="predicted"/>
<dbReference type="AlphaFoldDB" id="A0A7X3IN88"/>
<evidence type="ECO:0000313" key="1">
    <source>
        <dbReference type="EMBL" id="MWV45765.1"/>
    </source>
</evidence>
<gene>
    <name evidence="1" type="ORF">GRF59_19295</name>
</gene>
<sequence>MTELIEKALQLLAAACAPEAMAVLDADPSELKETASLLERYAIPRSRGAKLLALVTLLELARKRHDGLTLADERLTGRILDGDYFQSLYVQLAVQFEEMELVRYLAPLLKRHYVRLALGEAGGERLVVSLEGYLRAEQAVSREEHAI</sequence>
<name>A0A7X3IN88_9BACL</name>
<accession>A0A7X3IN88</accession>
<protein>
    <submittedName>
        <fullName evidence="1">Uncharacterized protein</fullName>
    </submittedName>
</protein>
<evidence type="ECO:0000313" key="2">
    <source>
        <dbReference type="Proteomes" id="UP000460318"/>
    </source>
</evidence>
<reference evidence="1 2" key="1">
    <citation type="submission" date="2019-12" db="EMBL/GenBank/DDBJ databases">
        <title>Paenibacillus sp. nov., an endophytic bacterium isolated from the stem of Dendrobium.</title>
        <authorList>
            <person name="Zhao R."/>
        </authorList>
    </citation>
    <scope>NUCLEOTIDE SEQUENCE [LARGE SCALE GENOMIC DNA]</scope>
    <source>
        <strain evidence="1 2">HJL G12</strain>
    </source>
</reference>
<dbReference type="RefSeq" id="WP_160499358.1">
    <property type="nucleotide sequence ID" value="NZ_WUBI01000003.1"/>
</dbReference>
<dbReference type="Proteomes" id="UP000460318">
    <property type="component" value="Unassembled WGS sequence"/>
</dbReference>
<keyword evidence="2" id="KW-1185">Reference proteome</keyword>